<accession>A0ACC5YL21</accession>
<sequence>MRCSKICVIDAGLCHSVQSRPVSSVLFQQDSGFILNTPILKTLSDTPSDPLQFLSHYHTKFCNKAGFNMHKTGWNRGGIHKYRDSGYSGRDTDRFNLRGY</sequence>
<reference evidence="1" key="1">
    <citation type="submission" date="2020-02" db="EMBL/GenBank/DDBJ databases">
        <title>Genome sequencing of the panga catfish, Pangasius djambal.</title>
        <authorList>
            <person name="Wen M."/>
            <person name="Zahm M."/>
            <person name="Roques C."/>
            <person name="Cabau C."/>
            <person name="Klopp C."/>
            <person name="Donnadieu C."/>
            <person name="Jouanno E."/>
            <person name="Avarre J.-C."/>
            <person name="Campet M."/>
            <person name="Ha T."/>
            <person name="Dugue R."/>
            <person name="Lampietro C."/>
            <person name="Louis A."/>
            <person name="Herpin A."/>
            <person name="Echchiki A."/>
            <person name="Berthelot C."/>
            <person name="Parey E."/>
            <person name="Roest-Crollius H."/>
            <person name="Braasch I."/>
            <person name="Postlethwait J.H."/>
            <person name="Bobe J."/>
            <person name="Montfort J."/>
            <person name="Bouchez O."/>
            <person name="Begum T."/>
            <person name="Schartl M."/>
            <person name="Gustiano R."/>
            <person name="Guiguen Y."/>
        </authorList>
    </citation>
    <scope>NUCLEOTIDE SEQUENCE</scope>
    <source>
        <strain evidence="1">Pdj_M5554</strain>
    </source>
</reference>
<name>A0ACC5YL21_9TELE</name>
<protein>
    <submittedName>
        <fullName evidence="1">Uncharacterized protein</fullName>
    </submittedName>
</protein>
<gene>
    <name evidence="1" type="ORF">PDJAM_G00255710</name>
</gene>
<evidence type="ECO:0000313" key="1">
    <source>
        <dbReference type="EMBL" id="MCJ8736160.1"/>
    </source>
</evidence>
<evidence type="ECO:0000313" key="2">
    <source>
        <dbReference type="Proteomes" id="UP000830395"/>
    </source>
</evidence>
<comment type="caution">
    <text evidence="1">The sequence shown here is derived from an EMBL/GenBank/DDBJ whole genome shotgun (WGS) entry which is preliminary data.</text>
</comment>
<dbReference type="EMBL" id="CM040983">
    <property type="protein sequence ID" value="MCJ8736160.1"/>
    <property type="molecule type" value="Genomic_DNA"/>
</dbReference>
<dbReference type="Proteomes" id="UP000830395">
    <property type="component" value="Chromosome 9"/>
</dbReference>
<organism evidence="1 2">
    <name type="scientific">Pangasius djambal</name>
    <dbReference type="NCBI Taxonomy" id="1691987"/>
    <lineage>
        <taxon>Eukaryota</taxon>
        <taxon>Metazoa</taxon>
        <taxon>Chordata</taxon>
        <taxon>Craniata</taxon>
        <taxon>Vertebrata</taxon>
        <taxon>Euteleostomi</taxon>
        <taxon>Actinopterygii</taxon>
        <taxon>Neopterygii</taxon>
        <taxon>Teleostei</taxon>
        <taxon>Ostariophysi</taxon>
        <taxon>Siluriformes</taxon>
        <taxon>Pangasiidae</taxon>
        <taxon>Pangasius</taxon>
    </lineage>
</organism>
<proteinExistence type="predicted"/>
<keyword evidence="2" id="KW-1185">Reference proteome</keyword>